<dbReference type="EMBL" id="CAJNOR010009325">
    <property type="protein sequence ID" value="CAF1643507.1"/>
    <property type="molecule type" value="Genomic_DNA"/>
</dbReference>
<name>A0A816E699_ADIRI</name>
<evidence type="ECO:0000313" key="2">
    <source>
        <dbReference type="Proteomes" id="UP000663828"/>
    </source>
</evidence>
<dbReference type="Proteomes" id="UP000663828">
    <property type="component" value="Unassembled WGS sequence"/>
</dbReference>
<gene>
    <name evidence="1" type="ORF">XAT740_LOCUS53727</name>
</gene>
<reference evidence="1" key="1">
    <citation type="submission" date="2021-02" db="EMBL/GenBank/DDBJ databases">
        <authorList>
            <person name="Nowell W R."/>
        </authorList>
    </citation>
    <scope>NUCLEOTIDE SEQUENCE</scope>
</reference>
<organism evidence="1 2">
    <name type="scientific">Adineta ricciae</name>
    <name type="common">Rotifer</name>
    <dbReference type="NCBI Taxonomy" id="249248"/>
    <lineage>
        <taxon>Eukaryota</taxon>
        <taxon>Metazoa</taxon>
        <taxon>Spiralia</taxon>
        <taxon>Gnathifera</taxon>
        <taxon>Rotifera</taxon>
        <taxon>Eurotatoria</taxon>
        <taxon>Bdelloidea</taxon>
        <taxon>Adinetida</taxon>
        <taxon>Adinetidae</taxon>
        <taxon>Adineta</taxon>
    </lineage>
</organism>
<proteinExistence type="predicted"/>
<evidence type="ECO:0000313" key="1">
    <source>
        <dbReference type="EMBL" id="CAF1643507.1"/>
    </source>
</evidence>
<comment type="caution">
    <text evidence="1">The sequence shown here is derived from an EMBL/GenBank/DDBJ whole genome shotgun (WGS) entry which is preliminary data.</text>
</comment>
<accession>A0A816E699</accession>
<protein>
    <submittedName>
        <fullName evidence="1">Uncharacterized protein</fullName>
    </submittedName>
</protein>
<sequence length="141" mass="15565">MRLISQQIHTLRGCALCFELATIDFTNKFNAKYNTPPASPLISPVYVPVNIQQAIVIPTIDADNDEVRCRFDKGSAECTGVCPPDSLPKGTFILSNLTLLITGSESSDWYIAAVMIKNFIDSTSKDTTEQYSYSIFSSCPR</sequence>
<dbReference type="AlphaFoldDB" id="A0A816E699"/>
<keyword evidence="2" id="KW-1185">Reference proteome</keyword>